<dbReference type="Pfam" id="PF00534">
    <property type="entry name" value="Glycos_transf_1"/>
    <property type="match status" value="1"/>
</dbReference>
<sequence length="177" mass="19484">MLLFFNGLQQIQVFLDFSRVIHPTNIRHEASDLVLVAMGTAFEPNGPAVKFCIINDIVGVSFLGKMSHANILSNLLSSSVLLHTSLEESFGMVLVEAMNYGLPIVAGKSSGAVPWVVKEAGIMINLSDIDEISDALEELLTNEDLYNKLSANGKKNVADRFSLDFVAKKYMELYEKN</sequence>
<feature type="domain" description="Glycosyl transferase family 1" evidence="1">
    <location>
        <begin position="59"/>
        <end position="155"/>
    </location>
</feature>
<evidence type="ECO:0000313" key="3">
    <source>
        <dbReference type="Proteomes" id="UP000700732"/>
    </source>
</evidence>
<dbReference type="CDD" id="cd03801">
    <property type="entry name" value="GT4_PimA-like"/>
    <property type="match status" value="1"/>
</dbReference>
<name>A0ABR6WFK3_9BACT</name>
<dbReference type="InterPro" id="IPR001296">
    <property type="entry name" value="Glyco_trans_1"/>
</dbReference>
<proteinExistence type="predicted"/>
<dbReference type="SUPFAM" id="SSF53756">
    <property type="entry name" value="UDP-Glycosyltransferase/glycogen phosphorylase"/>
    <property type="match status" value="1"/>
</dbReference>
<comment type="caution">
    <text evidence="2">The sequence shown here is derived from an EMBL/GenBank/DDBJ whole genome shotgun (WGS) entry which is preliminary data.</text>
</comment>
<dbReference type="Proteomes" id="UP000700732">
    <property type="component" value="Unassembled WGS sequence"/>
</dbReference>
<evidence type="ECO:0000313" key="2">
    <source>
        <dbReference type="EMBL" id="MBC3795330.1"/>
    </source>
</evidence>
<dbReference type="PANTHER" id="PTHR12526">
    <property type="entry name" value="GLYCOSYLTRANSFERASE"/>
    <property type="match status" value="1"/>
</dbReference>
<gene>
    <name evidence="2" type="ORF">FH603_5866</name>
</gene>
<reference evidence="2 3" key="1">
    <citation type="submission" date="2019-06" db="EMBL/GenBank/DDBJ databases">
        <title>Spirosoma utsteinense sp. nov. isolated from Antarctic ice-free soils.</title>
        <authorList>
            <person name="Tahon G."/>
        </authorList>
    </citation>
    <scope>NUCLEOTIDE SEQUENCE [LARGE SCALE GENOMIC DNA]</scope>
    <source>
        <strain evidence="2 3">LMG 31447</strain>
    </source>
</reference>
<protein>
    <submittedName>
        <fullName evidence="2">Glycosyltransferase involved in cell wall biosynthesis</fullName>
    </submittedName>
</protein>
<organism evidence="2 3">
    <name type="scientific">Spirosoma utsteinense</name>
    <dbReference type="NCBI Taxonomy" id="2585773"/>
    <lineage>
        <taxon>Bacteria</taxon>
        <taxon>Pseudomonadati</taxon>
        <taxon>Bacteroidota</taxon>
        <taxon>Cytophagia</taxon>
        <taxon>Cytophagales</taxon>
        <taxon>Cytophagaceae</taxon>
        <taxon>Spirosoma</taxon>
    </lineage>
</organism>
<dbReference type="Gene3D" id="3.40.50.2000">
    <property type="entry name" value="Glycogen Phosphorylase B"/>
    <property type="match status" value="1"/>
</dbReference>
<keyword evidence="3" id="KW-1185">Reference proteome</keyword>
<dbReference type="EMBL" id="VFIA01000119">
    <property type="protein sequence ID" value="MBC3795330.1"/>
    <property type="molecule type" value="Genomic_DNA"/>
</dbReference>
<accession>A0ABR6WFK3</accession>
<evidence type="ECO:0000259" key="1">
    <source>
        <dbReference type="Pfam" id="PF00534"/>
    </source>
</evidence>